<dbReference type="OrthoDB" id="3364175at2759"/>
<feature type="region of interest" description="Disordered" evidence="3">
    <location>
        <begin position="210"/>
        <end position="268"/>
    </location>
</feature>
<dbReference type="PROSITE" id="PS00463">
    <property type="entry name" value="ZN2_CY6_FUNGAL_1"/>
    <property type="match status" value="1"/>
</dbReference>
<dbReference type="Pfam" id="PF00172">
    <property type="entry name" value="Zn_clus"/>
    <property type="match status" value="1"/>
</dbReference>
<feature type="compositionally biased region" description="Low complexity" evidence="3">
    <location>
        <begin position="892"/>
        <end position="902"/>
    </location>
</feature>
<dbReference type="PANTHER" id="PTHR31001:SF90">
    <property type="entry name" value="CENTROMERE DNA-BINDING PROTEIN COMPLEX CBF3 SUBUNIT B"/>
    <property type="match status" value="1"/>
</dbReference>
<evidence type="ECO:0000259" key="4">
    <source>
        <dbReference type="PROSITE" id="PS50048"/>
    </source>
</evidence>
<keyword evidence="6" id="KW-1185">Reference proteome</keyword>
<evidence type="ECO:0000256" key="3">
    <source>
        <dbReference type="SAM" id="MobiDB-lite"/>
    </source>
</evidence>
<dbReference type="PANTHER" id="PTHR31001">
    <property type="entry name" value="UNCHARACTERIZED TRANSCRIPTIONAL REGULATORY PROTEIN"/>
    <property type="match status" value="1"/>
</dbReference>
<dbReference type="GO" id="GO:0005634">
    <property type="term" value="C:nucleus"/>
    <property type="evidence" value="ECO:0007669"/>
    <property type="project" value="UniProtKB-SubCell"/>
</dbReference>
<reference evidence="5 6" key="1">
    <citation type="submission" date="2019-03" db="EMBL/GenBank/DDBJ databases">
        <title>Rhodosporidium diobovatum UCD-FST 08-225 genome sequencing, assembly, and annotation.</title>
        <authorList>
            <person name="Fakankun I.U."/>
            <person name="Fristensky B."/>
            <person name="Levin D.B."/>
        </authorList>
    </citation>
    <scope>NUCLEOTIDE SEQUENCE [LARGE SCALE GENOMIC DNA]</scope>
    <source>
        <strain evidence="5 6">UCD-FST 08-225</strain>
    </source>
</reference>
<evidence type="ECO:0000313" key="6">
    <source>
        <dbReference type="Proteomes" id="UP000311382"/>
    </source>
</evidence>
<feature type="compositionally biased region" description="Polar residues" evidence="3">
    <location>
        <begin position="84"/>
        <end position="93"/>
    </location>
</feature>
<dbReference type="SUPFAM" id="SSF57701">
    <property type="entry name" value="Zn2/Cys6 DNA-binding domain"/>
    <property type="match status" value="1"/>
</dbReference>
<dbReference type="EMBL" id="SOZI01000055">
    <property type="protein sequence ID" value="TNY20880.1"/>
    <property type="molecule type" value="Genomic_DNA"/>
</dbReference>
<dbReference type="InterPro" id="IPR050613">
    <property type="entry name" value="Sec_Metabolite_Reg"/>
</dbReference>
<comment type="caution">
    <text evidence="5">The sequence shown here is derived from an EMBL/GenBank/DDBJ whole genome shotgun (WGS) entry which is preliminary data.</text>
</comment>
<comment type="subcellular location">
    <subcellularLocation>
        <location evidence="1">Nucleus</location>
    </subcellularLocation>
</comment>
<dbReference type="GO" id="GO:0008270">
    <property type="term" value="F:zinc ion binding"/>
    <property type="evidence" value="ECO:0007669"/>
    <property type="project" value="InterPro"/>
</dbReference>
<accession>A0A5C5FVV1</accession>
<dbReference type="GO" id="GO:0000981">
    <property type="term" value="F:DNA-binding transcription factor activity, RNA polymerase II-specific"/>
    <property type="evidence" value="ECO:0007669"/>
    <property type="project" value="InterPro"/>
</dbReference>
<dbReference type="Gene3D" id="4.10.240.10">
    <property type="entry name" value="Zn(2)-C6 fungal-type DNA-binding domain"/>
    <property type="match status" value="1"/>
</dbReference>
<dbReference type="SMART" id="SM00066">
    <property type="entry name" value="GAL4"/>
    <property type="match status" value="1"/>
</dbReference>
<evidence type="ECO:0000256" key="2">
    <source>
        <dbReference type="ARBA" id="ARBA00023242"/>
    </source>
</evidence>
<keyword evidence="2" id="KW-0539">Nucleus</keyword>
<feature type="compositionally biased region" description="Low complexity" evidence="3">
    <location>
        <begin position="820"/>
        <end position="837"/>
    </location>
</feature>
<dbReference type="InterPro" id="IPR001138">
    <property type="entry name" value="Zn2Cys6_DnaBD"/>
</dbReference>
<feature type="compositionally biased region" description="Basic residues" evidence="3">
    <location>
        <begin position="802"/>
        <end position="819"/>
    </location>
</feature>
<proteinExistence type="predicted"/>
<name>A0A5C5FVV1_9BASI</name>
<gene>
    <name evidence="5" type="ORF">DMC30DRAFT_229304</name>
</gene>
<dbReference type="InterPro" id="IPR036864">
    <property type="entry name" value="Zn2-C6_fun-type_DNA-bd_sf"/>
</dbReference>
<evidence type="ECO:0000256" key="1">
    <source>
        <dbReference type="ARBA" id="ARBA00004123"/>
    </source>
</evidence>
<feature type="region of interest" description="Disordered" evidence="3">
    <location>
        <begin position="1"/>
        <end position="138"/>
    </location>
</feature>
<feature type="region of interest" description="Disordered" evidence="3">
    <location>
        <begin position="792"/>
        <end position="911"/>
    </location>
</feature>
<feature type="compositionally biased region" description="Low complexity" evidence="3">
    <location>
        <begin position="12"/>
        <end position="45"/>
    </location>
</feature>
<dbReference type="CDD" id="cd12148">
    <property type="entry name" value="fungal_TF_MHR"/>
    <property type="match status" value="1"/>
</dbReference>
<feature type="compositionally biased region" description="Low complexity" evidence="3">
    <location>
        <begin position="792"/>
        <end position="801"/>
    </location>
</feature>
<feature type="compositionally biased region" description="Low complexity" evidence="3">
    <location>
        <begin position="873"/>
        <end position="885"/>
    </location>
</feature>
<organism evidence="5 6">
    <name type="scientific">Rhodotorula diobovata</name>
    <dbReference type="NCBI Taxonomy" id="5288"/>
    <lineage>
        <taxon>Eukaryota</taxon>
        <taxon>Fungi</taxon>
        <taxon>Dikarya</taxon>
        <taxon>Basidiomycota</taxon>
        <taxon>Pucciniomycotina</taxon>
        <taxon>Microbotryomycetes</taxon>
        <taxon>Sporidiobolales</taxon>
        <taxon>Sporidiobolaceae</taxon>
        <taxon>Rhodotorula</taxon>
    </lineage>
</organism>
<sequence length="911" mass="100495">MSYPPPHPPDSHPLASLSAAAAAQHSRSFPSPSASTSSPATFGSSMPRPGSHKGTQGHGYPQQHQPQHVGSAVGGGGGGHHSLTHSPESTTSPAEHHPHHFATPGNVSTKRRRVDAAGAGGGDSPGASADGKKKSKTVSCTECKRRKIKCDRKMPCLACCKRGEPEACKWGEEAALPVVDVQPFALTTDLVRLAARLEALEAWTQGLPPDIRRDAPRPQPFVPEVYGSKVKPGTKERHHSQTRNIGSRSGTVDMDDEQHEPTSRDVSDTEDAAIKLESMAFNARAPNSQYRPQDSLPFIDPTGSAALGVRAASVAYPAELTAWRTSIVALPLVYEGPWSASAIGLDFCSSLDEMRAAKERALVSIWPFMPEKGLSFKLVRAYFDEIDWLHMVFHRQCFEAEHERAWEMLERGRGNDIDPMWLACYFMVLALAIDGLRCQKTHMVLSADERKRCVTHTWFALSQRLIQLGDATGRPQVRYIQATLLIGQWLQCCSVGGQASRFLSLMATAIRAAQLLGIHQLTEDPTVMPLADPAWPPNACSLRREVALRLFGLLDFLDFISASSRLRSYLLDPEQCTTPPCSNVNMDELSVTTCELPQRPRDIYTDSSFEFAKYRLARASREVVHKLVSDSTTFTYDTILALDHKYRDVLHECSVASMKRDISTRANPSRTWKEAIAEEGLHSRLVRLHRPFMAKHAYSRTSCLESAEKLVRSHAIITATTRNVYFVYSHCLTASICLFVDLFQTCPSPKWRRRRRFSSSRLRSSATPTRSRLPRCARLSSWVARFSAASSPRSTSAASPASRRHSSPAPRRATRRPSHSRWCCSASRRSSTSPIRLRTCRPRRPTSPTSQLRHQLSTAAAAPTSPRLPSLVSADSPRLLSSRAAAARRRSATSSSLARRVACPTTSMSST</sequence>
<dbReference type="STRING" id="5288.A0A5C5FVV1"/>
<feature type="domain" description="Zn(2)-C6 fungal-type" evidence="4">
    <location>
        <begin position="139"/>
        <end position="170"/>
    </location>
</feature>
<protein>
    <recommendedName>
        <fullName evidence="4">Zn(2)-C6 fungal-type domain-containing protein</fullName>
    </recommendedName>
</protein>
<feature type="compositionally biased region" description="Low complexity" evidence="3">
    <location>
        <begin position="58"/>
        <end position="71"/>
    </location>
</feature>
<dbReference type="Proteomes" id="UP000311382">
    <property type="component" value="Unassembled WGS sequence"/>
</dbReference>
<dbReference type="PROSITE" id="PS50048">
    <property type="entry name" value="ZN2_CY6_FUNGAL_2"/>
    <property type="match status" value="1"/>
</dbReference>
<dbReference type="CDD" id="cd00067">
    <property type="entry name" value="GAL4"/>
    <property type="match status" value="1"/>
</dbReference>
<evidence type="ECO:0000313" key="5">
    <source>
        <dbReference type="EMBL" id="TNY20880.1"/>
    </source>
</evidence>
<dbReference type="AlphaFoldDB" id="A0A5C5FVV1"/>